<dbReference type="AlphaFoldDB" id="A0ABD3NZZ8"/>
<feature type="repeat" description="Solcar" evidence="9">
    <location>
        <begin position="175"/>
        <end position="257"/>
    </location>
</feature>
<dbReference type="EMBL" id="JALLAZ020001072">
    <property type="protein sequence ID" value="KAL3781317.1"/>
    <property type="molecule type" value="Genomic_DNA"/>
</dbReference>
<feature type="repeat" description="Solcar" evidence="9">
    <location>
        <begin position="293"/>
        <end position="380"/>
    </location>
</feature>
<evidence type="ECO:0000256" key="5">
    <source>
        <dbReference type="ARBA" id="ARBA00022737"/>
    </source>
</evidence>
<name>A0ABD3NZZ8_9STRA</name>
<evidence type="ECO:0000256" key="8">
    <source>
        <dbReference type="ARBA" id="ARBA00023140"/>
    </source>
</evidence>
<comment type="similarity">
    <text evidence="2 10">Belongs to the mitochondrial carrier (TC 2.A.29) family.</text>
</comment>
<keyword evidence="8" id="KW-0576">Peroxisome</keyword>
<keyword evidence="13" id="KW-1185">Reference proteome</keyword>
<keyword evidence="4 9" id="KW-0812">Transmembrane</keyword>
<evidence type="ECO:0000256" key="1">
    <source>
        <dbReference type="ARBA" id="ARBA00004585"/>
    </source>
</evidence>
<keyword evidence="3 10" id="KW-0813">Transport</keyword>
<evidence type="ECO:0000256" key="2">
    <source>
        <dbReference type="ARBA" id="ARBA00006375"/>
    </source>
</evidence>
<evidence type="ECO:0000256" key="11">
    <source>
        <dbReference type="SAM" id="MobiDB-lite"/>
    </source>
</evidence>
<protein>
    <recommendedName>
        <fullName evidence="14">ADP,ATP carrier protein</fullName>
    </recommendedName>
</protein>
<accession>A0ABD3NZZ8</accession>
<keyword evidence="7 9" id="KW-0472">Membrane</keyword>
<evidence type="ECO:0000256" key="3">
    <source>
        <dbReference type="ARBA" id="ARBA00022448"/>
    </source>
</evidence>
<dbReference type="Gene3D" id="1.50.40.10">
    <property type="entry name" value="Mitochondrial carrier domain"/>
    <property type="match status" value="2"/>
</dbReference>
<evidence type="ECO:0008006" key="14">
    <source>
        <dbReference type="Google" id="ProtNLM"/>
    </source>
</evidence>
<dbReference type="PANTHER" id="PTHR46650">
    <property type="entry name" value="PEROXISOMAL ADENINE NUCLEOTIDE TRANSPORTER 1"/>
    <property type="match status" value="1"/>
</dbReference>
<dbReference type="Proteomes" id="UP001530315">
    <property type="component" value="Unassembled WGS sequence"/>
</dbReference>
<evidence type="ECO:0000256" key="9">
    <source>
        <dbReference type="PROSITE-ProRule" id="PRU00282"/>
    </source>
</evidence>
<reference evidence="12 13" key="1">
    <citation type="submission" date="2024-10" db="EMBL/GenBank/DDBJ databases">
        <title>Updated reference genomes for cyclostephanoid diatoms.</title>
        <authorList>
            <person name="Roberts W.R."/>
            <person name="Alverson A.J."/>
        </authorList>
    </citation>
    <scope>NUCLEOTIDE SEQUENCE [LARGE SCALE GENOMIC DNA]</scope>
    <source>
        <strain evidence="12 13">AJA276-08</strain>
    </source>
</reference>
<proteinExistence type="inferred from homology"/>
<dbReference type="InterPro" id="IPR045900">
    <property type="entry name" value="Peroxisomal_Ade_carrier"/>
</dbReference>
<evidence type="ECO:0000256" key="10">
    <source>
        <dbReference type="RuleBase" id="RU000488"/>
    </source>
</evidence>
<dbReference type="GO" id="GO:0005778">
    <property type="term" value="C:peroxisomal membrane"/>
    <property type="evidence" value="ECO:0007669"/>
    <property type="project" value="UniProtKB-SubCell"/>
</dbReference>
<feature type="compositionally biased region" description="Acidic residues" evidence="11">
    <location>
        <begin position="62"/>
        <end position="77"/>
    </location>
</feature>
<evidence type="ECO:0000256" key="6">
    <source>
        <dbReference type="ARBA" id="ARBA00022989"/>
    </source>
</evidence>
<dbReference type="PROSITE" id="PS50920">
    <property type="entry name" value="SOLCAR"/>
    <property type="match status" value="2"/>
</dbReference>
<comment type="caution">
    <text evidence="12">The sequence shown here is derived from an EMBL/GenBank/DDBJ whole genome shotgun (WGS) entry which is preliminary data.</text>
</comment>
<evidence type="ECO:0000256" key="4">
    <source>
        <dbReference type="ARBA" id="ARBA00022692"/>
    </source>
</evidence>
<evidence type="ECO:0000313" key="12">
    <source>
        <dbReference type="EMBL" id="KAL3781317.1"/>
    </source>
</evidence>
<dbReference type="SUPFAM" id="SSF103506">
    <property type="entry name" value="Mitochondrial carrier"/>
    <property type="match status" value="1"/>
</dbReference>
<evidence type="ECO:0000313" key="13">
    <source>
        <dbReference type="Proteomes" id="UP001530315"/>
    </source>
</evidence>
<keyword evidence="5" id="KW-0677">Repeat</keyword>
<feature type="region of interest" description="Disordered" evidence="11">
    <location>
        <begin position="34"/>
        <end position="114"/>
    </location>
</feature>
<dbReference type="Pfam" id="PF00153">
    <property type="entry name" value="Mito_carr"/>
    <property type="match status" value="3"/>
</dbReference>
<feature type="region of interest" description="Disordered" evidence="11">
    <location>
        <begin position="268"/>
        <end position="289"/>
    </location>
</feature>
<comment type="subcellular location">
    <subcellularLocation>
        <location evidence="1">Peroxisome membrane</location>
        <topology evidence="1">Multi-pass membrane protein</topology>
    </subcellularLocation>
</comment>
<dbReference type="InterPro" id="IPR023395">
    <property type="entry name" value="MCP_dom_sf"/>
</dbReference>
<dbReference type="PANTHER" id="PTHR46650:SF1">
    <property type="entry name" value="PEROXISOMAL ADENINE NUCLEOTIDE TRANSPORTER 1"/>
    <property type="match status" value="1"/>
</dbReference>
<feature type="compositionally biased region" description="Low complexity" evidence="11">
    <location>
        <begin position="36"/>
        <end position="51"/>
    </location>
</feature>
<keyword evidence="6" id="KW-1133">Transmembrane helix</keyword>
<gene>
    <name evidence="12" type="ORF">ACHAW5_007171</name>
</gene>
<evidence type="ECO:0000256" key="7">
    <source>
        <dbReference type="ARBA" id="ARBA00023136"/>
    </source>
</evidence>
<organism evidence="12 13">
    <name type="scientific">Stephanodiscus triporus</name>
    <dbReference type="NCBI Taxonomy" id="2934178"/>
    <lineage>
        <taxon>Eukaryota</taxon>
        <taxon>Sar</taxon>
        <taxon>Stramenopiles</taxon>
        <taxon>Ochrophyta</taxon>
        <taxon>Bacillariophyta</taxon>
        <taxon>Coscinodiscophyceae</taxon>
        <taxon>Thalassiosirophycidae</taxon>
        <taxon>Stephanodiscales</taxon>
        <taxon>Stephanodiscaceae</taxon>
        <taxon>Stephanodiscus</taxon>
    </lineage>
</organism>
<dbReference type="InterPro" id="IPR018108">
    <property type="entry name" value="MCP_transmembrane"/>
</dbReference>
<sequence>MSQSVASEVVSAMVGGVFSASALYPLEVLKTRMQAETRASSPPSTSSVVVEPPRKGKKTAKEEEEDEEESSSEEEDVLPPPPSSSSSSSSKTKKDDNDDSDEMRRLRKQQRYSEAASAGMSSYAKLMYEEEGGIMPFYSGIVTSAAQSATEKALYFFAYTFYKNGYVGITGNPDIGPLPNLILGCLAEWSHLPVTLPIDCLTTAIQTDDKNRGAFALLSAMLSERGVGGFYKGIEAYVVLCLKPAIQYTVYEQVKVIILAARNAKSSSKRRGSPRTVDDGGDDGGGQSSSSSLGAAEAFFLGMFARVVATMLTYPYLRAKVMLQSTYGNAKVKPTIPRMIVDQISTGGVRGLYQGIGPELTRGVFSAALMMMVKERIGVIVRAFIEGARNDDFCWGAAGGEDSGVRYRRHAQKRA</sequence>